<dbReference type="InterPro" id="IPR017989">
    <property type="entry name" value="Ribosome_inactivat_1/2"/>
</dbReference>
<feature type="region of interest" description="Disordered" evidence="1">
    <location>
        <begin position="1"/>
        <end position="26"/>
    </location>
</feature>
<dbReference type="SUPFAM" id="SSF56371">
    <property type="entry name" value="Ribosome inactivating proteins (RIP)"/>
    <property type="match status" value="1"/>
</dbReference>
<dbReference type="Gene3D" id="3.40.420.10">
    <property type="entry name" value="Ricin (A subunit), domain 1"/>
    <property type="match status" value="1"/>
</dbReference>
<dbReference type="PRINTS" id="PR00396">
    <property type="entry name" value="SHIGARICIN"/>
</dbReference>
<name>A0ABX9DYA4_9PSEU</name>
<protein>
    <submittedName>
        <fullName evidence="2">Ribosome inactivating protein</fullName>
    </submittedName>
</protein>
<dbReference type="PANTHER" id="PTHR33453:SF34">
    <property type="entry name" value="RIBOSOME-INACTIVATING PROTEIN"/>
    <property type="match status" value="1"/>
</dbReference>
<keyword evidence="3" id="KW-1185">Reference proteome</keyword>
<dbReference type="InterPro" id="IPR001574">
    <property type="entry name" value="Ribosome_inactivat_prot"/>
</dbReference>
<proteinExistence type="predicted"/>
<dbReference type="InterPro" id="IPR036041">
    <property type="entry name" value="Ribosome-inact_prot_sf"/>
</dbReference>
<organism evidence="2 3">
    <name type="scientific">Lentzea atacamensis</name>
    <dbReference type="NCBI Taxonomy" id="531938"/>
    <lineage>
        <taxon>Bacteria</taxon>
        <taxon>Bacillati</taxon>
        <taxon>Actinomycetota</taxon>
        <taxon>Actinomycetes</taxon>
        <taxon>Pseudonocardiales</taxon>
        <taxon>Pseudonocardiaceae</taxon>
        <taxon>Lentzea</taxon>
    </lineage>
</organism>
<accession>A0ABX9DYA4</accession>
<dbReference type="Proteomes" id="UP000248714">
    <property type="component" value="Unassembled WGS sequence"/>
</dbReference>
<evidence type="ECO:0000313" key="3">
    <source>
        <dbReference type="Proteomes" id="UP000248714"/>
    </source>
</evidence>
<dbReference type="Pfam" id="PF00161">
    <property type="entry name" value="RIP"/>
    <property type="match status" value="1"/>
</dbReference>
<evidence type="ECO:0000256" key="1">
    <source>
        <dbReference type="SAM" id="MobiDB-lite"/>
    </source>
</evidence>
<sequence>MSTTTVMGVSEQMPTHGRDVGARRRVGRRRRRAAAIAVAAFSLAVGLLGPLGSAPSAHAEDGNPTFRIGVGDYTHARDDYWGFINGVRAAVDEGRDRSVPDTNVPVDHTNPYNRYYFQVDIHAWGGGPNDFVRLQIRRSDLYVVGWWSNDNWYNRVEHGDTAPTSRWQNGEFRGVYGMRDTAFNGDYGSLQNVAGASRYGMHFNNSTLNDAVWALLNARGNNTAQAQALGVLRLAQFVSEAARFRPISDFMVTAATGGDLVLDGRIVDLQNNWGALSGRFNWLRSTRNSDANPIHAYGRNERGGVSEYVLWTAALYANYILNTAKG</sequence>
<dbReference type="EMBL" id="QLTT01000011">
    <property type="protein sequence ID" value="RAS60677.1"/>
    <property type="molecule type" value="Genomic_DNA"/>
</dbReference>
<dbReference type="PANTHER" id="PTHR33453">
    <property type="match status" value="1"/>
</dbReference>
<gene>
    <name evidence="2" type="ORF">C8D87_11195</name>
</gene>
<dbReference type="InterPro" id="IPR016138">
    <property type="entry name" value="Ribosome_inactivat_prot_sub1"/>
</dbReference>
<comment type="caution">
    <text evidence="2">The sequence shown here is derived from an EMBL/GenBank/DDBJ whole genome shotgun (WGS) entry which is preliminary data.</text>
</comment>
<reference evidence="2 3" key="1">
    <citation type="submission" date="2018-06" db="EMBL/GenBank/DDBJ databases">
        <title>Genomic Encyclopedia of Type Strains, Phase IV (KMG-IV): sequencing the most valuable type-strain genomes for metagenomic binning, comparative biology and taxonomic classification.</title>
        <authorList>
            <person name="Goeker M."/>
        </authorList>
    </citation>
    <scope>NUCLEOTIDE SEQUENCE [LARGE SCALE GENOMIC DNA]</scope>
    <source>
        <strain evidence="2 3">DSM 45479</strain>
    </source>
</reference>
<evidence type="ECO:0000313" key="2">
    <source>
        <dbReference type="EMBL" id="RAS60677.1"/>
    </source>
</evidence>